<reference evidence="1 2" key="1">
    <citation type="submission" date="2020-08" db="EMBL/GenBank/DDBJ databases">
        <title>Genomic Encyclopedia of Type Strains, Phase III (KMG-III): the genomes of soil and plant-associated and newly described type strains.</title>
        <authorList>
            <person name="Whitman W."/>
        </authorList>
    </citation>
    <scope>NUCLEOTIDE SEQUENCE [LARGE SCALE GENOMIC DNA]</scope>
    <source>
        <strain evidence="1 2">CECT 3226</strain>
    </source>
</reference>
<organism evidence="1 2">
    <name type="scientific">Streptomyces griseoloalbus</name>
    <dbReference type="NCBI Taxonomy" id="67303"/>
    <lineage>
        <taxon>Bacteria</taxon>
        <taxon>Bacillati</taxon>
        <taxon>Actinomycetota</taxon>
        <taxon>Actinomycetes</taxon>
        <taxon>Kitasatosporales</taxon>
        <taxon>Streptomycetaceae</taxon>
        <taxon>Streptomyces</taxon>
    </lineage>
</organism>
<dbReference type="AlphaFoldDB" id="A0A7W8F7F9"/>
<sequence length="104" mass="10400">MASSGTPESKPEYLVLPALSEVGQSSDGSPLDGGTIEATLVPVAAPDGGEQLVALAFTSVSLLVGAMGEEQPWVVVPFGEVEGALQGSGARALLVDPRLAVGPE</sequence>
<evidence type="ECO:0008006" key="3">
    <source>
        <dbReference type="Google" id="ProtNLM"/>
    </source>
</evidence>
<dbReference type="Proteomes" id="UP000568022">
    <property type="component" value="Unassembled WGS sequence"/>
</dbReference>
<comment type="caution">
    <text evidence="1">The sequence shown here is derived from an EMBL/GenBank/DDBJ whole genome shotgun (WGS) entry which is preliminary data.</text>
</comment>
<evidence type="ECO:0000313" key="2">
    <source>
        <dbReference type="Proteomes" id="UP000568022"/>
    </source>
</evidence>
<dbReference type="NCBIfam" id="NF042914">
    <property type="entry name" value="SAV915_dom"/>
    <property type="match status" value="1"/>
</dbReference>
<gene>
    <name evidence="1" type="ORF">FHS32_000693</name>
</gene>
<protein>
    <recommendedName>
        <fullName evidence="3">SseB protein N-terminal domain-containing protein</fullName>
    </recommendedName>
</protein>
<dbReference type="InterPro" id="IPR049975">
    <property type="entry name" value="SAV_915-like_dom"/>
</dbReference>
<accession>A0A7W8F7F9</accession>
<evidence type="ECO:0000313" key="1">
    <source>
        <dbReference type="EMBL" id="MBB5123965.1"/>
    </source>
</evidence>
<name>A0A7W8F7F9_9ACTN</name>
<dbReference type="EMBL" id="JACHJE010000002">
    <property type="protein sequence ID" value="MBB5123965.1"/>
    <property type="molecule type" value="Genomic_DNA"/>
</dbReference>
<keyword evidence="2" id="KW-1185">Reference proteome</keyword>
<proteinExistence type="predicted"/>